<organism evidence="1 2">
    <name type="scientific">Eremothecium gossypii (strain ATCC 10895 / CBS 109.51 / FGSC 9923 / NRRL Y-1056)</name>
    <name type="common">Yeast</name>
    <name type="synonym">Ashbya gossypii</name>
    <dbReference type="NCBI Taxonomy" id="284811"/>
    <lineage>
        <taxon>Eukaryota</taxon>
        <taxon>Fungi</taxon>
        <taxon>Dikarya</taxon>
        <taxon>Ascomycota</taxon>
        <taxon>Saccharomycotina</taxon>
        <taxon>Saccharomycetes</taxon>
        <taxon>Saccharomycetales</taxon>
        <taxon>Saccharomycetaceae</taxon>
        <taxon>Eremothecium</taxon>
    </lineage>
</organism>
<dbReference type="KEGG" id="ago:AGOS_AFR750C"/>
<evidence type="ECO:0000313" key="1">
    <source>
        <dbReference type="EMBL" id="ADJ41797.1"/>
    </source>
</evidence>
<reference evidence="2" key="3">
    <citation type="journal article" date="2013" name="G3 (Bethesda)">
        <title>Genomes of Ashbya fungi isolated from insects reveal four mating-type loci, numerous translocations, lack of transposons, and distinct gene duplications.</title>
        <authorList>
            <person name="Dietrich F.S."/>
            <person name="Voegeli S."/>
            <person name="Kuo S."/>
            <person name="Philippsen P."/>
        </authorList>
    </citation>
    <scope>GENOME REANNOTATION</scope>
    <source>
        <strain evidence="2">ATCC 10895 / CBS 109.51 / FGSC 9923 / NRRL Y-1056</strain>
    </source>
</reference>
<dbReference type="RefSeq" id="NP_986191.3">
    <property type="nucleotide sequence ID" value="NM_212327.3"/>
</dbReference>
<name>D8FGE8_EREGS</name>
<dbReference type="KEGG" id="ago:AGOS_AFR643WA"/>
<dbReference type="HOGENOM" id="CLU_1815356_0_0_1"/>
<accession>D8FGE8</accession>
<dbReference type="AlphaFoldDB" id="D8FGE8"/>
<gene>
    <name evidence="1" type="ORF">AGOS_AFR750C</name>
</gene>
<reference evidence="1 2" key="1">
    <citation type="journal article" date="2004" name="Science">
        <title>The Ashbya gossypii genome as a tool for mapping the ancient Saccharomyces cerevisiae genome.</title>
        <authorList>
            <person name="Dietrich F.S."/>
            <person name="Voegeli S."/>
            <person name="Brachat S."/>
            <person name="Lerch A."/>
            <person name="Gates K."/>
            <person name="Steiner S."/>
            <person name="Mohr C."/>
            <person name="Pohlmann R."/>
            <person name="Luedi P."/>
            <person name="Choi S."/>
            <person name="Wing R.A."/>
            <person name="Flavier A."/>
            <person name="Gaffney T.D."/>
            <person name="Philippsen P."/>
        </authorList>
    </citation>
    <scope>NUCLEOTIDE SEQUENCE [LARGE SCALE GENOMIC DNA]</scope>
    <source>
        <strain evidence="2">ATCC 10895 / CBS 109.51 / FGSC 9923 / NRRL Y-1056</strain>
    </source>
</reference>
<dbReference type="RefSeq" id="NP_983703.1">
    <property type="nucleotide sequence ID" value="NM_209056.1"/>
</dbReference>
<dbReference type="GeneID" id="9487889"/>
<evidence type="ECO:0000313" key="2">
    <source>
        <dbReference type="Proteomes" id="UP000000591"/>
    </source>
</evidence>
<dbReference type="OrthoDB" id="4067974at2759"/>
<reference key="2">
    <citation type="submission" date="2010-06" db="EMBL/GenBank/DDBJ databases">
        <authorList>
            <person name="Dietrich F.S."/>
            <person name="Voegeli S."/>
            <person name="Philippsen P."/>
        </authorList>
    </citation>
    <scope>NUCLEOTIDE SEQUENCE</scope>
    <source>
        <strain>ATCC 10895</strain>
    </source>
</reference>
<dbReference type="KEGG" id="ago:AGOS_ADL393W"/>
<dbReference type="RefSeq" id="NP_985310.1">
    <property type="nucleotide sequence ID" value="NM_210664.1"/>
</dbReference>
<keyword evidence="2" id="KW-1185">Reference proteome</keyword>
<sequence>MTRTINLQLPKRTSTYSSNFLKPAGCPKYEFVEGSKKPSRPRNKFIIMRTIFHNSSSKIVSAIWKHSPDQFQKYFQLLAEFEQNWHKHNHSPAAALTDAEAFRVIARSLHPQPRVIKRRQQKKKVKMLCGRFSRIEDVFSSL</sequence>
<dbReference type="EMBL" id="AE016819">
    <property type="protein sequence ID" value="ADJ41797.1"/>
    <property type="molecule type" value="Genomic_DNA"/>
</dbReference>
<proteinExistence type="predicted"/>
<protein>
    <submittedName>
        <fullName evidence="1">AFR750Cp</fullName>
    </submittedName>
</protein>
<dbReference type="RefSeq" id="NP_001342287.1">
    <property type="nucleotide sequence ID" value="NM_001355346.1"/>
</dbReference>
<dbReference type="KEGG" id="ago:AGOS_AER455C"/>
<dbReference type="Proteomes" id="UP000000591">
    <property type="component" value="Chromosome VI"/>
</dbReference>